<accession>A0A1W7ADT6</accession>
<evidence type="ECO:0000313" key="6">
    <source>
        <dbReference type="Proteomes" id="UP000194154"/>
    </source>
</evidence>
<dbReference type="Gene3D" id="1.10.287.1120">
    <property type="entry name" value="Bipartite methylase S protein"/>
    <property type="match status" value="1"/>
</dbReference>
<dbReference type="EMBL" id="CP021059">
    <property type="protein sequence ID" value="ARQ07757.1"/>
    <property type="molecule type" value="Genomic_DNA"/>
</dbReference>
<dbReference type="KEGG" id="mcak:MCCS_21680"/>
<name>A0A1W7ADT6_9STAP</name>
<evidence type="ECO:0000259" key="4">
    <source>
        <dbReference type="Pfam" id="PF01420"/>
    </source>
</evidence>
<reference evidence="5 6" key="1">
    <citation type="journal article" date="2017" name="Int. J. Syst. Evol. Microbiol.">
        <title>Macrococcus canis sp. nov., a skin bacterium associated with infections in dogs.</title>
        <authorList>
            <person name="Gobeli Brawand S."/>
            <person name="Cotting K."/>
            <person name="Gomez-Sanz E."/>
            <person name="Collaud A."/>
            <person name="Thomann A."/>
            <person name="Brodard I."/>
            <person name="Rodriguez-Campos S."/>
            <person name="Strauss C."/>
            <person name="Perreten V."/>
        </authorList>
    </citation>
    <scope>NUCLEOTIDE SEQUENCE [LARGE SCALE GENOMIC DNA]</scope>
    <source>
        <strain evidence="5 6">KM45013</strain>
    </source>
</reference>
<dbReference type="InterPro" id="IPR052021">
    <property type="entry name" value="Type-I_RS_S_subunit"/>
</dbReference>
<dbReference type="REBASE" id="200897">
    <property type="entry name" value="S.Mca45013ORF21690P"/>
</dbReference>
<dbReference type="AlphaFoldDB" id="A0A1W7ADT6"/>
<comment type="similarity">
    <text evidence="1">Belongs to the type-I restriction system S methylase family.</text>
</comment>
<dbReference type="GeneID" id="35296251"/>
<keyword evidence="2" id="KW-0680">Restriction system</keyword>
<gene>
    <name evidence="5" type="ORF">MCCS_21680</name>
</gene>
<sequence length="413" mass="47761">MEFKEYRLQEILFNIYSGGTPSTRINSFWDGDLRWLSSGETRERFISKTEKYITKEGVEKSSTKLAHKNSIVIASAGQGYTRGQTSYLLEDMYINQSIICLVPDLNIVDSKYLFYNLSTRYKELRHISDSSSSRGSLTTKVLKELKINLPNITTQKKISKLIYGIDLKILTNTKIIDNLEQLSQTLFKRWFIDFEFPNEEGQPYKSSGGKMVESELGEIPEGWEIKKLGTIVSNKREKYKKEEKLPYVPINELPMKKMLFYNFLPAEQAKSSLIKFNKNDILIGNMRVYFHRVCLAPFEGVTRTTTFVLKPLTSLFRNYILLNLFTEKFVDFANQTSKGTTIPYAVWENGCENFKVIFPNDESILKKFNDVVDETILKSLLILEEIDKLEQLRDTLLPKLLSGEIEIPDDLEV</sequence>
<dbReference type="GO" id="GO:0009307">
    <property type="term" value="P:DNA restriction-modification system"/>
    <property type="evidence" value="ECO:0007669"/>
    <property type="project" value="UniProtKB-KW"/>
</dbReference>
<dbReference type="SUPFAM" id="SSF116734">
    <property type="entry name" value="DNA methylase specificity domain"/>
    <property type="match status" value="2"/>
</dbReference>
<keyword evidence="3" id="KW-0238">DNA-binding</keyword>
<evidence type="ECO:0000313" key="5">
    <source>
        <dbReference type="EMBL" id="ARQ07757.1"/>
    </source>
</evidence>
<evidence type="ECO:0000256" key="3">
    <source>
        <dbReference type="ARBA" id="ARBA00023125"/>
    </source>
</evidence>
<dbReference type="GO" id="GO:0003677">
    <property type="term" value="F:DNA binding"/>
    <property type="evidence" value="ECO:0007669"/>
    <property type="project" value="UniProtKB-KW"/>
</dbReference>
<evidence type="ECO:0000256" key="1">
    <source>
        <dbReference type="ARBA" id="ARBA00010923"/>
    </source>
</evidence>
<evidence type="ECO:0000256" key="2">
    <source>
        <dbReference type="ARBA" id="ARBA00022747"/>
    </source>
</evidence>
<dbReference type="Pfam" id="PF01420">
    <property type="entry name" value="Methylase_S"/>
    <property type="match status" value="1"/>
</dbReference>
<proteinExistence type="inferred from homology"/>
<dbReference type="InterPro" id="IPR000055">
    <property type="entry name" value="Restrct_endonuc_typeI_TRD"/>
</dbReference>
<feature type="domain" description="Type I restriction modification DNA specificity" evidence="4">
    <location>
        <begin position="2"/>
        <end position="181"/>
    </location>
</feature>
<dbReference type="Gene3D" id="3.90.220.20">
    <property type="entry name" value="DNA methylase specificity domains"/>
    <property type="match status" value="2"/>
</dbReference>
<dbReference type="Proteomes" id="UP000194154">
    <property type="component" value="Chromosome"/>
</dbReference>
<dbReference type="RefSeq" id="WP_226997630.1">
    <property type="nucleotide sequence ID" value="NZ_CBCRZA010000016.1"/>
</dbReference>
<dbReference type="PANTHER" id="PTHR30408:SF13">
    <property type="entry name" value="TYPE I RESTRICTION ENZYME HINDI SPECIFICITY SUBUNIT"/>
    <property type="match status" value="1"/>
</dbReference>
<dbReference type="PANTHER" id="PTHR30408">
    <property type="entry name" value="TYPE-1 RESTRICTION ENZYME ECOKI SPECIFICITY PROTEIN"/>
    <property type="match status" value="1"/>
</dbReference>
<dbReference type="InterPro" id="IPR044946">
    <property type="entry name" value="Restrct_endonuc_typeI_TRD_sf"/>
</dbReference>
<keyword evidence="6" id="KW-1185">Reference proteome</keyword>
<organism evidence="5 6">
    <name type="scientific">Macrococcoides canis</name>
    <dbReference type="NCBI Taxonomy" id="1855823"/>
    <lineage>
        <taxon>Bacteria</taxon>
        <taxon>Bacillati</taxon>
        <taxon>Bacillota</taxon>
        <taxon>Bacilli</taxon>
        <taxon>Bacillales</taxon>
        <taxon>Staphylococcaceae</taxon>
        <taxon>Macrococcoides</taxon>
    </lineage>
</organism>
<protein>
    <submittedName>
        <fullName evidence="5">Type I restriction modification DNA specificity domain protein</fullName>
    </submittedName>
</protein>
<dbReference type="STRING" id="1855823.MCCS_21680"/>